<accession>A0A7X1B2Z7</accession>
<dbReference type="AlphaFoldDB" id="A0A7X1B2Z7"/>
<feature type="chain" id="PRO_5031363567" evidence="7">
    <location>
        <begin position="26"/>
        <end position="130"/>
    </location>
</feature>
<dbReference type="InterPro" id="IPR002323">
    <property type="entry name" value="Cyt_CIE"/>
</dbReference>
<gene>
    <name evidence="9" type="ORF">H5P27_01325</name>
</gene>
<evidence type="ECO:0000313" key="9">
    <source>
        <dbReference type="EMBL" id="MBC2604688.1"/>
    </source>
</evidence>
<keyword evidence="7" id="KW-0732">Signal</keyword>
<organism evidence="9 10">
    <name type="scientific">Pelagicoccus albus</name>
    <dbReference type="NCBI Taxonomy" id="415222"/>
    <lineage>
        <taxon>Bacteria</taxon>
        <taxon>Pseudomonadati</taxon>
        <taxon>Verrucomicrobiota</taxon>
        <taxon>Opitutia</taxon>
        <taxon>Puniceicoccales</taxon>
        <taxon>Pelagicoccaceae</taxon>
        <taxon>Pelagicoccus</taxon>
    </lineage>
</organism>
<keyword evidence="10" id="KW-1185">Reference proteome</keyword>
<proteinExistence type="predicted"/>
<feature type="signal peptide" evidence="7">
    <location>
        <begin position="1"/>
        <end position="25"/>
    </location>
</feature>
<dbReference type="PROSITE" id="PS51007">
    <property type="entry name" value="CYTC"/>
    <property type="match status" value="1"/>
</dbReference>
<reference evidence="9 10" key="1">
    <citation type="submission" date="2020-07" db="EMBL/GenBank/DDBJ databases">
        <authorList>
            <person name="Feng X."/>
        </authorList>
    </citation>
    <scope>NUCLEOTIDE SEQUENCE [LARGE SCALE GENOMIC DNA]</scope>
    <source>
        <strain evidence="9 10">JCM23202</strain>
    </source>
</reference>
<keyword evidence="2 6" id="KW-0349">Heme</keyword>
<protein>
    <submittedName>
        <fullName evidence="9">Cytochrome c5 family protein</fullName>
    </submittedName>
</protein>
<evidence type="ECO:0000256" key="3">
    <source>
        <dbReference type="ARBA" id="ARBA00022723"/>
    </source>
</evidence>
<keyword evidence="4" id="KW-0249">Electron transport</keyword>
<comment type="caution">
    <text evidence="9">The sequence shown here is derived from an EMBL/GenBank/DDBJ whole genome shotgun (WGS) entry which is preliminary data.</text>
</comment>
<feature type="domain" description="Cytochrome c" evidence="8">
    <location>
        <begin position="44"/>
        <end position="129"/>
    </location>
</feature>
<dbReference type="EMBL" id="JACHVC010000001">
    <property type="protein sequence ID" value="MBC2604688.1"/>
    <property type="molecule type" value="Genomic_DNA"/>
</dbReference>
<dbReference type="GO" id="GO:0020037">
    <property type="term" value="F:heme binding"/>
    <property type="evidence" value="ECO:0007669"/>
    <property type="project" value="InterPro"/>
</dbReference>
<dbReference type="Proteomes" id="UP000526501">
    <property type="component" value="Unassembled WGS sequence"/>
</dbReference>
<evidence type="ECO:0000259" key="8">
    <source>
        <dbReference type="PROSITE" id="PS51007"/>
    </source>
</evidence>
<evidence type="ECO:0000313" key="10">
    <source>
        <dbReference type="Proteomes" id="UP000526501"/>
    </source>
</evidence>
<keyword evidence="3 6" id="KW-0479">Metal-binding</keyword>
<dbReference type="GO" id="GO:0005506">
    <property type="term" value="F:iron ion binding"/>
    <property type="evidence" value="ECO:0007669"/>
    <property type="project" value="InterPro"/>
</dbReference>
<keyword evidence="5 6" id="KW-0408">Iron</keyword>
<dbReference type="PROSITE" id="PS51257">
    <property type="entry name" value="PROKAR_LIPOPROTEIN"/>
    <property type="match status" value="1"/>
</dbReference>
<evidence type="ECO:0000256" key="2">
    <source>
        <dbReference type="ARBA" id="ARBA00022617"/>
    </source>
</evidence>
<name>A0A7X1B2Z7_9BACT</name>
<dbReference type="PANTHER" id="PTHR40942:SF4">
    <property type="entry name" value="CYTOCHROME C5"/>
    <property type="match status" value="1"/>
</dbReference>
<dbReference type="Pfam" id="PF13442">
    <property type="entry name" value="Cytochrome_CBB3"/>
    <property type="match status" value="1"/>
</dbReference>
<dbReference type="InterPro" id="IPR009056">
    <property type="entry name" value="Cyt_c-like_dom"/>
</dbReference>
<dbReference type="PRINTS" id="PR00607">
    <property type="entry name" value="CYTCHROMECIE"/>
</dbReference>
<evidence type="ECO:0000256" key="5">
    <source>
        <dbReference type="ARBA" id="ARBA00023004"/>
    </source>
</evidence>
<dbReference type="PANTHER" id="PTHR40942">
    <property type="match status" value="1"/>
</dbReference>
<evidence type="ECO:0000256" key="1">
    <source>
        <dbReference type="ARBA" id="ARBA00022448"/>
    </source>
</evidence>
<dbReference type="RefSeq" id="WP_185658579.1">
    <property type="nucleotide sequence ID" value="NZ_CAWPOO010000001.1"/>
</dbReference>
<evidence type="ECO:0000256" key="7">
    <source>
        <dbReference type="SAM" id="SignalP"/>
    </source>
</evidence>
<dbReference type="InterPro" id="IPR036909">
    <property type="entry name" value="Cyt_c-like_dom_sf"/>
</dbReference>
<dbReference type="Gene3D" id="1.10.760.10">
    <property type="entry name" value="Cytochrome c-like domain"/>
    <property type="match status" value="1"/>
</dbReference>
<evidence type="ECO:0000256" key="6">
    <source>
        <dbReference type="PROSITE-ProRule" id="PRU00433"/>
    </source>
</evidence>
<dbReference type="SUPFAM" id="SSF46626">
    <property type="entry name" value="Cytochrome c"/>
    <property type="match status" value="1"/>
</dbReference>
<keyword evidence="1" id="KW-0813">Transport</keyword>
<sequence>MNNGISKSIAASVSTLAAFILISCANETEVPEKFDPTTIALEDPDLAAGQKTWSQTCTTCHLTGLTGAPKIGDKTAWAPRIAKGLDTLYDHALNGFIGPDYTEMPPKGGFSELSDNEVKQAVRFMTQVSQ</sequence>
<dbReference type="GO" id="GO:0009055">
    <property type="term" value="F:electron transfer activity"/>
    <property type="evidence" value="ECO:0007669"/>
    <property type="project" value="InterPro"/>
</dbReference>
<evidence type="ECO:0000256" key="4">
    <source>
        <dbReference type="ARBA" id="ARBA00022982"/>
    </source>
</evidence>